<keyword evidence="16" id="KW-0863">Zinc-finger</keyword>
<keyword evidence="10" id="KW-0460">Magnesium</keyword>
<evidence type="ECO:0000256" key="5">
    <source>
        <dbReference type="ARBA" id="ARBA00022695"/>
    </source>
</evidence>
<evidence type="ECO:0000256" key="14">
    <source>
        <dbReference type="ARBA" id="ARBA00023125"/>
    </source>
</evidence>
<keyword evidence="8" id="KW-0255">Endonuclease</keyword>
<evidence type="ECO:0000256" key="16">
    <source>
        <dbReference type="PROSITE-ProRule" id="PRU00047"/>
    </source>
</evidence>
<dbReference type="InterPro" id="IPR041577">
    <property type="entry name" value="RT_RNaseH_2"/>
</dbReference>
<dbReference type="Pfam" id="PF00078">
    <property type="entry name" value="RVT_1"/>
    <property type="match status" value="1"/>
</dbReference>
<keyword evidence="11" id="KW-0694">RNA-binding</keyword>
<keyword evidence="4" id="KW-0808">Transferase</keyword>
<dbReference type="InterPro" id="IPR036875">
    <property type="entry name" value="Znf_CCHC_sf"/>
</dbReference>
<dbReference type="Gene3D" id="3.30.420.10">
    <property type="entry name" value="Ribonuclease H-like superfamily/Ribonuclease H"/>
    <property type="match status" value="1"/>
</dbReference>
<evidence type="ECO:0000256" key="10">
    <source>
        <dbReference type="ARBA" id="ARBA00022842"/>
    </source>
</evidence>
<dbReference type="EMBL" id="JAYMGO010000023">
    <property type="protein sequence ID" value="KAL1249378.1"/>
    <property type="molecule type" value="Genomic_DNA"/>
</dbReference>
<dbReference type="CDD" id="cd09274">
    <property type="entry name" value="RNase_HI_RT_Ty3"/>
    <property type="match status" value="1"/>
</dbReference>
<dbReference type="SUPFAM" id="SSF56672">
    <property type="entry name" value="DNA/RNA polymerases"/>
    <property type="match status" value="1"/>
</dbReference>
<proteinExistence type="inferred from homology"/>
<evidence type="ECO:0000256" key="7">
    <source>
        <dbReference type="ARBA" id="ARBA00022750"/>
    </source>
</evidence>
<keyword evidence="14" id="KW-0238">DNA-binding</keyword>
<evidence type="ECO:0000256" key="12">
    <source>
        <dbReference type="ARBA" id="ARBA00022908"/>
    </source>
</evidence>
<dbReference type="InterPro" id="IPR048270">
    <property type="entry name" value="PNMA_C"/>
</dbReference>
<dbReference type="Pfam" id="PF00665">
    <property type="entry name" value="rve"/>
    <property type="match status" value="1"/>
</dbReference>
<evidence type="ECO:0000256" key="6">
    <source>
        <dbReference type="ARBA" id="ARBA00022722"/>
    </source>
</evidence>
<keyword evidence="16" id="KW-0479">Metal-binding</keyword>
<accession>A0ABR3LCZ2</accession>
<dbReference type="InterPro" id="IPR001878">
    <property type="entry name" value="Znf_CCHC"/>
</dbReference>
<evidence type="ECO:0000256" key="11">
    <source>
        <dbReference type="ARBA" id="ARBA00022884"/>
    </source>
</evidence>
<feature type="domain" description="Reverse transcriptase" evidence="20">
    <location>
        <begin position="613"/>
        <end position="792"/>
    </location>
</feature>
<keyword evidence="23" id="KW-1185">Reference proteome</keyword>
<evidence type="ECO:0000256" key="13">
    <source>
        <dbReference type="ARBA" id="ARBA00022918"/>
    </source>
</evidence>
<evidence type="ECO:0000256" key="2">
    <source>
        <dbReference type="ARBA" id="ARBA00012180"/>
    </source>
</evidence>
<reference evidence="22 23" key="1">
    <citation type="submission" date="2023-09" db="EMBL/GenBank/DDBJ databases">
        <authorList>
            <person name="Wang M."/>
        </authorList>
    </citation>
    <scope>NUCLEOTIDE SEQUENCE [LARGE SCALE GENOMIC DNA]</scope>
    <source>
        <strain evidence="22">GT-2023</strain>
        <tissue evidence="22">Liver</tissue>
    </source>
</reference>
<dbReference type="PROSITE" id="PS50878">
    <property type="entry name" value="RT_POL"/>
    <property type="match status" value="1"/>
</dbReference>
<evidence type="ECO:0000256" key="17">
    <source>
        <dbReference type="SAM" id="MobiDB-lite"/>
    </source>
</evidence>
<dbReference type="SUPFAM" id="SSF57756">
    <property type="entry name" value="Retrovirus zinc finger-like domains"/>
    <property type="match status" value="1"/>
</dbReference>
<evidence type="ECO:0000259" key="21">
    <source>
        <dbReference type="PROSITE" id="PS50994"/>
    </source>
</evidence>
<evidence type="ECO:0000256" key="8">
    <source>
        <dbReference type="ARBA" id="ARBA00022759"/>
    </source>
</evidence>
<evidence type="ECO:0000313" key="23">
    <source>
        <dbReference type="Proteomes" id="UP001558613"/>
    </source>
</evidence>
<dbReference type="Gene3D" id="3.10.20.370">
    <property type="match status" value="1"/>
</dbReference>
<keyword evidence="6" id="KW-0540">Nuclease</keyword>
<keyword evidence="16" id="KW-0862">Zinc</keyword>
<evidence type="ECO:0000256" key="15">
    <source>
        <dbReference type="ARBA" id="ARBA00039658"/>
    </source>
</evidence>
<feature type="domain" description="Peptidase A2" evidence="19">
    <location>
        <begin position="288"/>
        <end position="322"/>
    </location>
</feature>
<dbReference type="InterPro" id="IPR000477">
    <property type="entry name" value="RT_dom"/>
</dbReference>
<dbReference type="CDD" id="cd01647">
    <property type="entry name" value="RT_LTR"/>
    <property type="match status" value="1"/>
</dbReference>
<dbReference type="InterPro" id="IPR001584">
    <property type="entry name" value="Integrase_cat-core"/>
</dbReference>
<dbReference type="PROSITE" id="PS50994">
    <property type="entry name" value="INTEGRASE"/>
    <property type="match status" value="1"/>
</dbReference>
<protein>
    <recommendedName>
        <fullName evidence="15">Gypsy retrotransposon integrase-like protein 1</fullName>
        <ecNumber evidence="2">3.1.26.4</ecNumber>
    </recommendedName>
</protein>
<dbReference type="InterPro" id="IPR041588">
    <property type="entry name" value="Integrase_H2C2"/>
</dbReference>
<gene>
    <name evidence="22" type="ORF">QQF64_020383</name>
</gene>
<dbReference type="PROSITE" id="PS50175">
    <property type="entry name" value="ASP_PROT_RETROV"/>
    <property type="match status" value="1"/>
</dbReference>
<keyword evidence="7" id="KW-0064">Aspartyl protease</keyword>
<dbReference type="PROSITE" id="PS50158">
    <property type="entry name" value="ZF_CCHC"/>
    <property type="match status" value="1"/>
</dbReference>
<dbReference type="SMART" id="SM00343">
    <property type="entry name" value="ZnF_C2HC"/>
    <property type="match status" value="1"/>
</dbReference>
<keyword evidence="12" id="KW-0229">DNA integration</keyword>
<feature type="domain" description="Integrase catalytic" evidence="21">
    <location>
        <begin position="1232"/>
        <end position="1390"/>
    </location>
</feature>
<dbReference type="PANTHER" id="PTHR37984">
    <property type="entry name" value="PROTEIN CBG26694"/>
    <property type="match status" value="1"/>
</dbReference>
<dbReference type="Pfam" id="PF17919">
    <property type="entry name" value="RT_RNaseH_2"/>
    <property type="match status" value="1"/>
</dbReference>
<keyword evidence="5" id="KW-0548">Nucleotidyltransferase</keyword>
<dbReference type="Pfam" id="PF17921">
    <property type="entry name" value="Integrase_H2C2"/>
    <property type="match status" value="1"/>
</dbReference>
<keyword evidence="3" id="KW-0645">Protease</keyword>
<dbReference type="Proteomes" id="UP001558613">
    <property type="component" value="Unassembled WGS sequence"/>
</dbReference>
<dbReference type="PANTHER" id="PTHR37984:SF15">
    <property type="entry name" value="INTEGRASE CATALYTIC DOMAIN-CONTAINING PROTEIN"/>
    <property type="match status" value="1"/>
</dbReference>
<keyword evidence="13" id="KW-0695">RNA-directed DNA polymerase</keyword>
<comment type="similarity">
    <text evidence="1">Belongs to the beta type-B retroviral polymerase family. HERV class-II K(HML-2) pol subfamily.</text>
</comment>
<dbReference type="InterPro" id="IPR043502">
    <property type="entry name" value="DNA/RNA_pol_sf"/>
</dbReference>
<keyword evidence="9" id="KW-0378">Hydrolase</keyword>
<dbReference type="InterPro" id="IPR021109">
    <property type="entry name" value="Peptidase_aspartic_dom_sf"/>
</dbReference>
<comment type="caution">
    <text evidence="22">The sequence shown here is derived from an EMBL/GenBank/DDBJ whole genome shotgun (WGS) entry which is preliminary data.</text>
</comment>
<dbReference type="InterPro" id="IPR012337">
    <property type="entry name" value="RNaseH-like_sf"/>
</dbReference>
<dbReference type="SUPFAM" id="SSF50630">
    <property type="entry name" value="Acid proteases"/>
    <property type="match status" value="1"/>
</dbReference>
<dbReference type="Gene3D" id="1.10.340.70">
    <property type="match status" value="1"/>
</dbReference>
<dbReference type="SUPFAM" id="SSF53098">
    <property type="entry name" value="Ribonuclease H-like"/>
    <property type="match status" value="1"/>
</dbReference>
<evidence type="ECO:0000313" key="22">
    <source>
        <dbReference type="EMBL" id="KAL1249378.1"/>
    </source>
</evidence>
<dbReference type="InterPro" id="IPR001995">
    <property type="entry name" value="Peptidase_A2_cat"/>
</dbReference>
<feature type="domain" description="CCHC-type" evidence="18">
    <location>
        <begin position="203"/>
        <end position="217"/>
    </location>
</feature>
<dbReference type="InterPro" id="IPR036397">
    <property type="entry name" value="RNaseH_sf"/>
</dbReference>
<evidence type="ECO:0000256" key="3">
    <source>
        <dbReference type="ARBA" id="ARBA00022670"/>
    </source>
</evidence>
<evidence type="ECO:0000256" key="9">
    <source>
        <dbReference type="ARBA" id="ARBA00022801"/>
    </source>
</evidence>
<sequence>MQLPSSILRPCLRDLEGAFGTPESGKDLYFAFRLLRQNPGEALSDFLKRMEKSLTRVAQKGGLAGNNVDRARIEQLIRGAVESDLLLLQLRLRERRENPPTFLVLLKAEESEAARHSLGSTARPTPRPRQKFSGLAAVKELRTENTGGHPKGPEVMLESKPVQSRRGADTLADLELSKEPLKPEQSDTFAKPRFELTREDYFCYKCGEDGHIAPRCRATENYSLVIQKLVQSLRKARNDRTEQGGKHCGDKASFSRKSQTVVAEKSSIPAGLVGPALTIAMKVHGQPCEALLDSGSQVTIIFESWYSKNLPSVPIWPLSGLSVWGLSTASYPYRGYVLVDVSFPASVMGVEETVSILALVCPEPEGPGQVPVIIGTNASFFQRLLGLNTVGPETDIAHALRIQLHEAELNSPGKLVKENAEDIPAGAVKWVGPDACIIPSRGETCAICSIESHQPLEKEIFMVESPLDDRLPAGLFIVPVVLPSAAVEENKVKVLIKNETGKDITLPVGTVLAHMFHTDTVTAASESPSKHKMIDPKLFDFSKSSIPKQWENRLRHKLAERGNVFSVEEWDVGLAKDVKHHIRLSDSKPFRERSLRITLTDVDDVRRHLKDLLATGIIKESRSPYASPIVIVRKKSGAIRMCVDYRTLNSRTLPDQYTTPRIDDALDCLAGSKWFSVLDLRSGYYQIAMADEDKEKTAFICPLGFYEFERMPQGVSGAPATFQRLMERAVGDMHLLEVIVYLDDIIVFGSTLEEHERRLLKVLDRLEEYGLKISLDKCQLCMSQVKYVGHIVSSNGVAPDPEKIAAVAKWKMPTDVKALRSFLGFCGFYWRFVKNYSAIVQPLTELTKGYPPTKGDGKSSSEGKYFKESAPFGHRWGEDCTEAFKTIIHCLTHAPVLAFADPTKTYILHVDASRNGLGAVLNQEYPEGLRPVAYASRKLSTTEQRYATHQLEFLALKWAVVDKFHEYLYGVKFMVRTDNNPLTYVLTTAKLNATGHRWLAALATYDFSLQYKPGRHNIDADVLSRYPLDGGSAEEWIEIPQSGVKAICQMVRSDKIDETSTRLVDQLGAGSSIVPPIYASITQLELGNLKQLTHTDLKLAQDNDPVIGPVKLALEQGKVLKVGTNSSPQITLLLRQGPKLVIQNELLYRMSKNLYGKDKKQLVLPEPFHQQVMYSLHDDAGHLGIERTTELVKDRFYWPRLTSEVEKYVKSCGRCMVRKTLPQKCAPLGNITSSGPMELICIDFLSVEPDSRVVANVLVVTDHFTQYAQAYPTKDQKAVTVAKILWEKFFVYYGLPARIHSDQGRDFESKLIKELLGMLGIKKSRTTPYHPQGDPQPERFNRTLLPMLGTLDAAEKHKWSQHISKLVHAYNCTKNEATGYSPYFLLFGREARLPVDVCFGTSSAGGEGHTYQKYVEALKTDLQKAYQLASETALKNHQRNKRLYDKKSEIPQHRAGRPCANSKFEFHRKAQTGG</sequence>
<dbReference type="InterPro" id="IPR043128">
    <property type="entry name" value="Rev_trsase/Diguanyl_cyclase"/>
</dbReference>
<dbReference type="EC" id="3.1.26.4" evidence="2"/>
<dbReference type="InterPro" id="IPR001969">
    <property type="entry name" value="Aspartic_peptidase_AS"/>
</dbReference>
<dbReference type="Pfam" id="PF14893">
    <property type="entry name" value="PNMA"/>
    <property type="match status" value="1"/>
</dbReference>
<organism evidence="22 23">
    <name type="scientific">Cirrhinus molitorella</name>
    <name type="common">mud carp</name>
    <dbReference type="NCBI Taxonomy" id="172907"/>
    <lineage>
        <taxon>Eukaryota</taxon>
        <taxon>Metazoa</taxon>
        <taxon>Chordata</taxon>
        <taxon>Craniata</taxon>
        <taxon>Vertebrata</taxon>
        <taxon>Euteleostomi</taxon>
        <taxon>Actinopterygii</taxon>
        <taxon>Neopterygii</taxon>
        <taxon>Teleostei</taxon>
        <taxon>Ostariophysi</taxon>
        <taxon>Cypriniformes</taxon>
        <taxon>Cyprinidae</taxon>
        <taxon>Labeoninae</taxon>
        <taxon>Labeonini</taxon>
        <taxon>Cirrhinus</taxon>
    </lineage>
</organism>
<evidence type="ECO:0000259" key="18">
    <source>
        <dbReference type="PROSITE" id="PS50158"/>
    </source>
</evidence>
<feature type="region of interest" description="Disordered" evidence="17">
    <location>
        <begin position="143"/>
        <end position="167"/>
    </location>
</feature>
<name>A0ABR3LCZ2_9TELE</name>
<dbReference type="Gene3D" id="3.10.10.10">
    <property type="entry name" value="HIV Type 1 Reverse Transcriptase, subunit A, domain 1"/>
    <property type="match status" value="1"/>
</dbReference>
<evidence type="ECO:0000259" key="19">
    <source>
        <dbReference type="PROSITE" id="PS50175"/>
    </source>
</evidence>
<dbReference type="PROSITE" id="PS00141">
    <property type="entry name" value="ASP_PROTEASE"/>
    <property type="match status" value="1"/>
</dbReference>
<evidence type="ECO:0000256" key="1">
    <source>
        <dbReference type="ARBA" id="ARBA00010879"/>
    </source>
</evidence>
<dbReference type="Gene3D" id="3.30.70.270">
    <property type="match status" value="2"/>
</dbReference>
<evidence type="ECO:0000256" key="4">
    <source>
        <dbReference type="ARBA" id="ARBA00022679"/>
    </source>
</evidence>
<evidence type="ECO:0000259" key="20">
    <source>
        <dbReference type="PROSITE" id="PS50878"/>
    </source>
</evidence>
<dbReference type="InterPro" id="IPR050951">
    <property type="entry name" value="Retrovirus_Pol_polyprotein"/>
</dbReference>